<dbReference type="OrthoDB" id="5962705at2759"/>
<feature type="domain" description="G-protein coupled receptors family 1 profile" evidence="10">
    <location>
        <begin position="42"/>
        <end position="302"/>
    </location>
</feature>
<accession>A0A6P8GX67</accession>
<dbReference type="InterPro" id="IPR017452">
    <property type="entry name" value="GPCR_Rhodpsn_7TM"/>
</dbReference>
<evidence type="ECO:0000256" key="7">
    <source>
        <dbReference type="ARBA" id="ARBA00023224"/>
    </source>
</evidence>
<evidence type="ECO:0000313" key="11">
    <source>
        <dbReference type="Proteomes" id="UP000515163"/>
    </source>
</evidence>
<keyword evidence="5 9" id="KW-0472">Membrane</keyword>
<evidence type="ECO:0000256" key="1">
    <source>
        <dbReference type="ARBA" id="ARBA00004141"/>
    </source>
</evidence>
<evidence type="ECO:0000256" key="8">
    <source>
        <dbReference type="RuleBase" id="RU000688"/>
    </source>
</evidence>
<evidence type="ECO:0000256" key="2">
    <source>
        <dbReference type="ARBA" id="ARBA00022692"/>
    </source>
</evidence>
<dbReference type="Pfam" id="PF00001">
    <property type="entry name" value="7tm_1"/>
    <property type="match status" value="1"/>
</dbReference>
<dbReference type="InterPro" id="IPR050125">
    <property type="entry name" value="GPCR_opsins"/>
</dbReference>
<evidence type="ECO:0000256" key="5">
    <source>
        <dbReference type="ARBA" id="ARBA00023136"/>
    </source>
</evidence>
<evidence type="ECO:0000256" key="9">
    <source>
        <dbReference type="SAM" id="Phobius"/>
    </source>
</evidence>
<dbReference type="PANTHER" id="PTHR24240">
    <property type="entry name" value="OPSIN"/>
    <property type="match status" value="1"/>
</dbReference>
<dbReference type="InterPro" id="IPR000276">
    <property type="entry name" value="GPCR_Rhodpsn"/>
</dbReference>
<dbReference type="RefSeq" id="XP_031548854.1">
    <property type="nucleotide sequence ID" value="XM_031692994.1"/>
</dbReference>
<evidence type="ECO:0000259" key="10">
    <source>
        <dbReference type="PROSITE" id="PS50262"/>
    </source>
</evidence>
<feature type="transmembrane region" description="Helical" evidence="9">
    <location>
        <begin position="142"/>
        <end position="161"/>
    </location>
</feature>
<reference evidence="12" key="1">
    <citation type="submission" date="2025-08" db="UniProtKB">
        <authorList>
            <consortium name="RefSeq"/>
        </authorList>
    </citation>
    <scope>IDENTIFICATION</scope>
    <source>
        <tissue evidence="12">Tentacle</tissue>
    </source>
</reference>
<dbReference type="SUPFAM" id="SSF81321">
    <property type="entry name" value="Family A G protein-coupled receptor-like"/>
    <property type="match status" value="1"/>
</dbReference>
<keyword evidence="3 9" id="KW-1133">Transmembrane helix</keyword>
<keyword evidence="11" id="KW-1185">Reference proteome</keyword>
<dbReference type="GeneID" id="116286472"/>
<dbReference type="PROSITE" id="PS00237">
    <property type="entry name" value="G_PROTEIN_RECEP_F1_1"/>
    <property type="match status" value="1"/>
</dbReference>
<gene>
    <name evidence="12" type="primary">LOC116286472</name>
</gene>
<keyword evidence="7 8" id="KW-0807">Transducer</keyword>
<protein>
    <submittedName>
        <fullName evidence="12">Melatonin receptor type 1A-like</fullName>
    </submittedName>
</protein>
<dbReference type="KEGG" id="aten:116286472"/>
<keyword evidence="4 8" id="KW-0297">G-protein coupled receptor</keyword>
<dbReference type="GO" id="GO:0004930">
    <property type="term" value="F:G protein-coupled receptor activity"/>
    <property type="evidence" value="ECO:0007669"/>
    <property type="project" value="UniProtKB-KW"/>
</dbReference>
<dbReference type="FunCoup" id="A0A6P8GX67">
    <property type="interactions" value="708"/>
</dbReference>
<keyword evidence="2 8" id="KW-0812">Transmembrane</keyword>
<comment type="subcellular location">
    <subcellularLocation>
        <location evidence="1">Membrane</location>
        <topology evidence="1">Multi-pass membrane protein</topology>
    </subcellularLocation>
</comment>
<feature type="transmembrane region" description="Helical" evidence="9">
    <location>
        <begin position="31"/>
        <end position="51"/>
    </location>
</feature>
<dbReference type="GO" id="GO:0016020">
    <property type="term" value="C:membrane"/>
    <property type="evidence" value="ECO:0007669"/>
    <property type="project" value="UniProtKB-SubCell"/>
</dbReference>
<feature type="transmembrane region" description="Helical" evidence="9">
    <location>
        <begin position="102"/>
        <end position="121"/>
    </location>
</feature>
<dbReference type="SMART" id="SM01381">
    <property type="entry name" value="7TM_GPCR_Srsx"/>
    <property type="match status" value="1"/>
</dbReference>
<evidence type="ECO:0000256" key="6">
    <source>
        <dbReference type="ARBA" id="ARBA00023170"/>
    </source>
</evidence>
<keyword evidence="6 8" id="KW-0675">Receptor</keyword>
<dbReference type="PROSITE" id="PS50262">
    <property type="entry name" value="G_PROTEIN_RECEP_F1_2"/>
    <property type="match status" value="1"/>
</dbReference>
<evidence type="ECO:0000256" key="4">
    <source>
        <dbReference type="ARBA" id="ARBA00023040"/>
    </source>
</evidence>
<feature type="transmembrane region" description="Helical" evidence="9">
    <location>
        <begin position="286"/>
        <end position="305"/>
    </location>
</feature>
<dbReference type="AlphaFoldDB" id="A0A6P8GX67"/>
<proteinExistence type="inferred from homology"/>
<sequence length="320" mass="36288">MNTTNQTSSISKRRMEFMNRSLATIAVETSILLLIALIAIGGNLLVVISIYRNRSLRTITNYFVLSLAMTDILFPTLSLPLSLYWSIQDRFTSTPGTCEFQAVLNTSLVWVSVSNLLFMAINRFVRVCKPQKYKKVFSRNKALIMIVVIWVGSFFSSALYLKGGLELVRARFNPSNIACRYVYQATNVISMIITNITICLALFLPCATIFYCYLKVFMKIREHKKNIAPASNPNSLGTSIQEIKVTWTVFSVLIGYLLTWIPALLLALTINLFFERVKVPRQVRMITIYSASSSCAINPVIYGLMNPGFRQECKKIFKLM</sequence>
<dbReference type="Proteomes" id="UP000515163">
    <property type="component" value="Unplaced"/>
</dbReference>
<feature type="transmembrane region" description="Helical" evidence="9">
    <location>
        <begin position="181"/>
        <end position="214"/>
    </location>
</feature>
<dbReference type="InParanoid" id="A0A6P8GX67"/>
<comment type="similarity">
    <text evidence="8">Belongs to the G-protein coupled receptor 1 family.</text>
</comment>
<feature type="transmembrane region" description="Helical" evidence="9">
    <location>
        <begin position="249"/>
        <end position="274"/>
    </location>
</feature>
<dbReference type="CDD" id="cd00637">
    <property type="entry name" value="7tm_classA_rhodopsin-like"/>
    <property type="match status" value="1"/>
</dbReference>
<feature type="transmembrane region" description="Helical" evidence="9">
    <location>
        <begin position="63"/>
        <end position="87"/>
    </location>
</feature>
<dbReference type="Gene3D" id="1.20.1070.10">
    <property type="entry name" value="Rhodopsin 7-helix transmembrane proteins"/>
    <property type="match status" value="1"/>
</dbReference>
<organism evidence="11 12">
    <name type="scientific">Actinia tenebrosa</name>
    <name type="common">Australian red waratah sea anemone</name>
    <dbReference type="NCBI Taxonomy" id="6105"/>
    <lineage>
        <taxon>Eukaryota</taxon>
        <taxon>Metazoa</taxon>
        <taxon>Cnidaria</taxon>
        <taxon>Anthozoa</taxon>
        <taxon>Hexacorallia</taxon>
        <taxon>Actiniaria</taxon>
        <taxon>Actiniidae</taxon>
        <taxon>Actinia</taxon>
    </lineage>
</organism>
<dbReference type="PRINTS" id="PR00237">
    <property type="entry name" value="GPCRRHODOPSN"/>
</dbReference>
<name>A0A6P8GX67_ACTTE</name>
<evidence type="ECO:0000313" key="12">
    <source>
        <dbReference type="RefSeq" id="XP_031548854.1"/>
    </source>
</evidence>
<evidence type="ECO:0000256" key="3">
    <source>
        <dbReference type="ARBA" id="ARBA00022989"/>
    </source>
</evidence>